<dbReference type="Proteomes" id="UP001362999">
    <property type="component" value="Unassembled WGS sequence"/>
</dbReference>
<dbReference type="AlphaFoldDB" id="A0AAW0BDK0"/>
<organism evidence="2 3">
    <name type="scientific">Favolaschia claudopus</name>
    <dbReference type="NCBI Taxonomy" id="2862362"/>
    <lineage>
        <taxon>Eukaryota</taxon>
        <taxon>Fungi</taxon>
        <taxon>Dikarya</taxon>
        <taxon>Basidiomycota</taxon>
        <taxon>Agaricomycotina</taxon>
        <taxon>Agaricomycetes</taxon>
        <taxon>Agaricomycetidae</taxon>
        <taxon>Agaricales</taxon>
        <taxon>Marasmiineae</taxon>
        <taxon>Mycenaceae</taxon>
        <taxon>Favolaschia</taxon>
    </lineage>
</organism>
<comment type="caution">
    <text evidence="2">The sequence shown here is derived from an EMBL/GenBank/DDBJ whole genome shotgun (WGS) entry which is preliminary data.</text>
</comment>
<proteinExistence type="predicted"/>
<accession>A0AAW0BDK0</accession>
<protein>
    <submittedName>
        <fullName evidence="2">Uncharacterized protein</fullName>
    </submittedName>
</protein>
<gene>
    <name evidence="2" type="ORF">R3P38DRAFT_3194606</name>
</gene>
<evidence type="ECO:0000256" key="1">
    <source>
        <dbReference type="SAM" id="MobiDB-lite"/>
    </source>
</evidence>
<name>A0AAW0BDK0_9AGAR</name>
<evidence type="ECO:0000313" key="2">
    <source>
        <dbReference type="EMBL" id="KAK7023990.1"/>
    </source>
</evidence>
<feature type="compositionally biased region" description="Polar residues" evidence="1">
    <location>
        <begin position="62"/>
        <end position="74"/>
    </location>
</feature>
<sequence>MPPPPPASPRLMSYNGICVPRLLCCSRFDRRRAVADGFHAIFVYATSSPPPVPLPRHHRSQTARSAASPLSQAA</sequence>
<feature type="region of interest" description="Disordered" evidence="1">
    <location>
        <begin position="47"/>
        <end position="74"/>
    </location>
</feature>
<evidence type="ECO:0000313" key="3">
    <source>
        <dbReference type="Proteomes" id="UP001362999"/>
    </source>
</evidence>
<reference evidence="2 3" key="1">
    <citation type="journal article" date="2024" name="J Genomics">
        <title>Draft genome sequencing and assembly of Favolaschia claudopus CIRM-BRFM 2984 isolated from oak limbs.</title>
        <authorList>
            <person name="Navarro D."/>
            <person name="Drula E."/>
            <person name="Chaduli D."/>
            <person name="Cazenave R."/>
            <person name="Ahrendt S."/>
            <person name="Wang J."/>
            <person name="Lipzen A."/>
            <person name="Daum C."/>
            <person name="Barry K."/>
            <person name="Grigoriev I.V."/>
            <person name="Favel A."/>
            <person name="Rosso M.N."/>
            <person name="Martin F."/>
        </authorList>
    </citation>
    <scope>NUCLEOTIDE SEQUENCE [LARGE SCALE GENOMIC DNA]</scope>
    <source>
        <strain evidence="2 3">CIRM-BRFM 2984</strain>
    </source>
</reference>
<keyword evidence="3" id="KW-1185">Reference proteome</keyword>
<dbReference type="EMBL" id="JAWWNJ010000035">
    <property type="protein sequence ID" value="KAK7023990.1"/>
    <property type="molecule type" value="Genomic_DNA"/>
</dbReference>